<evidence type="ECO:0000313" key="1">
    <source>
        <dbReference type="EMBL" id="BBX19488.1"/>
    </source>
</evidence>
<dbReference type="GO" id="GO:0019748">
    <property type="term" value="P:secondary metabolic process"/>
    <property type="evidence" value="ECO:0007669"/>
    <property type="project" value="InterPro"/>
</dbReference>
<dbReference type="GO" id="GO:0016773">
    <property type="term" value="F:phosphotransferase activity, alcohol group as acceptor"/>
    <property type="evidence" value="ECO:0007669"/>
    <property type="project" value="InterPro"/>
</dbReference>
<accession>A0A7I7K7H3</accession>
<dbReference type="Proteomes" id="UP000467006">
    <property type="component" value="Chromosome"/>
</dbReference>
<dbReference type="EMBL" id="AP022563">
    <property type="protein sequence ID" value="BBX19488.1"/>
    <property type="molecule type" value="Genomic_DNA"/>
</dbReference>
<dbReference type="InterPro" id="IPR006748">
    <property type="entry name" value="NH2Glyco/OHUrea_AB-resist_kin"/>
</dbReference>
<gene>
    <name evidence="1" type="ORF">MDUV_43480</name>
</gene>
<protein>
    <submittedName>
        <fullName evidence="1">Streptomycin 6-kinase</fullName>
    </submittedName>
</protein>
<dbReference type="Pfam" id="PF04655">
    <property type="entry name" value="APH_6_hur"/>
    <property type="match status" value="1"/>
</dbReference>
<dbReference type="Gene3D" id="3.90.1200.10">
    <property type="match status" value="1"/>
</dbReference>
<dbReference type="SUPFAM" id="SSF56112">
    <property type="entry name" value="Protein kinase-like (PK-like)"/>
    <property type="match status" value="1"/>
</dbReference>
<proteinExistence type="predicted"/>
<keyword evidence="2" id="KW-1185">Reference proteome</keyword>
<dbReference type="AlphaFoldDB" id="A0A7I7K7H3"/>
<name>A0A7I7K7H3_9MYCO</name>
<evidence type="ECO:0000313" key="2">
    <source>
        <dbReference type="Proteomes" id="UP000467006"/>
    </source>
</evidence>
<organism evidence="1 2">
    <name type="scientific">Mycolicibacterium duvalii</name>
    <dbReference type="NCBI Taxonomy" id="39688"/>
    <lineage>
        <taxon>Bacteria</taxon>
        <taxon>Bacillati</taxon>
        <taxon>Actinomycetota</taxon>
        <taxon>Actinomycetes</taxon>
        <taxon>Mycobacteriales</taxon>
        <taxon>Mycobacteriaceae</taxon>
        <taxon>Mycolicibacterium</taxon>
    </lineage>
</organism>
<dbReference type="KEGG" id="mdu:MDUV_43480"/>
<keyword evidence="1" id="KW-0418">Kinase</keyword>
<dbReference type="GO" id="GO:0016301">
    <property type="term" value="F:kinase activity"/>
    <property type="evidence" value="ECO:0007669"/>
    <property type="project" value="UniProtKB-KW"/>
</dbReference>
<keyword evidence="1" id="KW-0808">Transferase</keyword>
<reference evidence="1 2" key="1">
    <citation type="journal article" date="2019" name="Emerg. Microbes Infect.">
        <title>Comprehensive subspecies identification of 175 nontuberculous mycobacteria species based on 7547 genomic profiles.</title>
        <authorList>
            <person name="Matsumoto Y."/>
            <person name="Kinjo T."/>
            <person name="Motooka D."/>
            <person name="Nabeya D."/>
            <person name="Jung N."/>
            <person name="Uechi K."/>
            <person name="Horii T."/>
            <person name="Iida T."/>
            <person name="Fujita J."/>
            <person name="Nakamura S."/>
        </authorList>
    </citation>
    <scope>NUCLEOTIDE SEQUENCE [LARGE SCALE GENOMIC DNA]</scope>
    <source>
        <strain evidence="1 2">JCM 6396</strain>
    </source>
</reference>
<dbReference type="InterPro" id="IPR011009">
    <property type="entry name" value="Kinase-like_dom_sf"/>
</dbReference>
<sequence>MRWHPGGVTALDDVVADWQLRPDGDVHRAGRATVLPVRSDGTPAVLKLGGAEQAHLVLRRWNGDGAARLLRADPHRGALLLERLHRTSLESLPDAAACEVVAGLFRSLHIPALPQLCSLPTVLGDWAGMLASLPNSAPLPRRLVEQAAALCRDLAAEPAESVLHGNLHYGNVLAADREPWLTISPDPVNGDPAYDIAPMLWHRWGDIAGSVRAGVQRRFYALVDAAGHDEDRARAWTIVRIVHRATGVLDDADEVTKLIVLAKAVQD</sequence>